<sequence>MAGLLVLLAAPLAMADGPTCNTDCVLKMDDTLQRCMNKCPELTDPEQSGPYRSCARRCQEKVEKKVRECSEGCAKPATGKRPRKRRGEPAPIQEGS</sequence>
<keyword evidence="4" id="KW-1185">Reference proteome</keyword>
<feature type="chain" id="PRO_5045383864" description="Lipoprotein" evidence="2">
    <location>
        <begin position="16"/>
        <end position="96"/>
    </location>
</feature>
<feature type="signal peptide" evidence="2">
    <location>
        <begin position="1"/>
        <end position="15"/>
    </location>
</feature>
<proteinExistence type="predicted"/>
<accession>A0ABX7N1L5</accession>
<evidence type="ECO:0000313" key="4">
    <source>
        <dbReference type="Proteomes" id="UP000663090"/>
    </source>
</evidence>
<dbReference type="Proteomes" id="UP000663090">
    <property type="component" value="Chromosome"/>
</dbReference>
<organism evidence="3 4">
    <name type="scientific">Myxococcus landrumensis</name>
    <dbReference type="NCBI Taxonomy" id="2813577"/>
    <lineage>
        <taxon>Bacteria</taxon>
        <taxon>Pseudomonadati</taxon>
        <taxon>Myxococcota</taxon>
        <taxon>Myxococcia</taxon>
        <taxon>Myxococcales</taxon>
        <taxon>Cystobacterineae</taxon>
        <taxon>Myxococcaceae</taxon>
        <taxon>Myxococcus</taxon>
    </lineage>
</organism>
<feature type="region of interest" description="Disordered" evidence="1">
    <location>
        <begin position="73"/>
        <end position="96"/>
    </location>
</feature>
<reference evidence="3 4" key="1">
    <citation type="submission" date="2021-02" db="EMBL/GenBank/DDBJ databases">
        <title>De Novo genome assembly of isolated myxobacteria.</title>
        <authorList>
            <person name="Stevens D.C."/>
        </authorList>
    </citation>
    <scope>NUCLEOTIDE SEQUENCE [LARGE SCALE GENOMIC DNA]</scope>
    <source>
        <strain evidence="3 4">SCHIC003</strain>
    </source>
</reference>
<keyword evidence="2" id="KW-0732">Signal</keyword>
<gene>
    <name evidence="3" type="ORF">JY572_24775</name>
</gene>
<name>A0ABX7N1L5_9BACT</name>
<evidence type="ECO:0008006" key="5">
    <source>
        <dbReference type="Google" id="ProtNLM"/>
    </source>
</evidence>
<evidence type="ECO:0000256" key="1">
    <source>
        <dbReference type="SAM" id="MobiDB-lite"/>
    </source>
</evidence>
<protein>
    <recommendedName>
        <fullName evidence="5">Lipoprotein</fullName>
    </recommendedName>
</protein>
<dbReference type="RefSeq" id="WP_206713349.1">
    <property type="nucleotide sequence ID" value="NZ_CP071091.1"/>
</dbReference>
<dbReference type="EMBL" id="CP071091">
    <property type="protein sequence ID" value="QSQ11602.1"/>
    <property type="molecule type" value="Genomic_DNA"/>
</dbReference>
<evidence type="ECO:0000256" key="2">
    <source>
        <dbReference type="SAM" id="SignalP"/>
    </source>
</evidence>
<evidence type="ECO:0000313" key="3">
    <source>
        <dbReference type="EMBL" id="QSQ11602.1"/>
    </source>
</evidence>